<gene>
    <name evidence="1" type="ORF">GOODEAATRI_031933</name>
</gene>
<comment type="caution">
    <text evidence="1">The sequence shown here is derived from an EMBL/GenBank/DDBJ whole genome shotgun (WGS) entry which is preliminary data.</text>
</comment>
<keyword evidence="2" id="KW-1185">Reference proteome</keyword>
<dbReference type="EMBL" id="JAHRIO010015682">
    <property type="protein sequence ID" value="MEQ2163604.1"/>
    <property type="molecule type" value="Genomic_DNA"/>
</dbReference>
<evidence type="ECO:0000313" key="2">
    <source>
        <dbReference type="Proteomes" id="UP001476798"/>
    </source>
</evidence>
<sequence length="120" mass="14041">MCEQRYGFMPRESTTDAIFALKMEKYREDRRHCVFVGTVALRKRQEAGLDVAEMKVLTYSLGVTRMARIRNEYISEMANVRCVGGKAREARDCLDRGRPERIFMDRGHDGSGCERRRCRR</sequence>
<reference evidence="1 2" key="1">
    <citation type="submission" date="2021-06" db="EMBL/GenBank/DDBJ databases">
        <authorList>
            <person name="Palmer J.M."/>
        </authorList>
    </citation>
    <scope>NUCLEOTIDE SEQUENCE [LARGE SCALE GENOMIC DNA]</scope>
    <source>
        <strain evidence="1 2">GA_2019</strain>
        <tissue evidence="1">Muscle</tissue>
    </source>
</reference>
<accession>A0ABV0MYB2</accession>
<evidence type="ECO:0000313" key="1">
    <source>
        <dbReference type="EMBL" id="MEQ2163604.1"/>
    </source>
</evidence>
<protein>
    <submittedName>
        <fullName evidence="1">Uncharacterized protein</fullName>
    </submittedName>
</protein>
<name>A0ABV0MYB2_9TELE</name>
<dbReference type="Proteomes" id="UP001476798">
    <property type="component" value="Unassembled WGS sequence"/>
</dbReference>
<organism evidence="1 2">
    <name type="scientific">Goodea atripinnis</name>
    <dbReference type="NCBI Taxonomy" id="208336"/>
    <lineage>
        <taxon>Eukaryota</taxon>
        <taxon>Metazoa</taxon>
        <taxon>Chordata</taxon>
        <taxon>Craniata</taxon>
        <taxon>Vertebrata</taxon>
        <taxon>Euteleostomi</taxon>
        <taxon>Actinopterygii</taxon>
        <taxon>Neopterygii</taxon>
        <taxon>Teleostei</taxon>
        <taxon>Neoteleostei</taxon>
        <taxon>Acanthomorphata</taxon>
        <taxon>Ovalentaria</taxon>
        <taxon>Atherinomorphae</taxon>
        <taxon>Cyprinodontiformes</taxon>
        <taxon>Goodeidae</taxon>
        <taxon>Goodea</taxon>
    </lineage>
</organism>
<proteinExistence type="predicted"/>